<organism evidence="1 2">
    <name type="scientific">Labilithrix luteola</name>
    <dbReference type="NCBI Taxonomy" id="1391654"/>
    <lineage>
        <taxon>Bacteria</taxon>
        <taxon>Pseudomonadati</taxon>
        <taxon>Myxococcota</taxon>
        <taxon>Polyangia</taxon>
        <taxon>Polyangiales</taxon>
        <taxon>Labilitrichaceae</taxon>
        <taxon>Labilithrix</taxon>
    </lineage>
</organism>
<sequence length="411" mass="42128">MATGKTCGETMEAADVIETPRALPSTVPWFEASPAALCQDVPNAVISQIAVSRTGDIIVAGAGGRGDFGAGPLAGGVFVASFGAHGEPRWSRDLGAGTFLSIAVDGAGNVGVARALVGAINEPGPGVILVDQLDASGRLAWTRNFTSADGKEHGGVSIGSDAEGRWNVAVPGRLFQFDSAGNTLFQIDYDYFVPVSVIPGETGGRILTGFSAPIQMQPSPRAFVAELDTNGTERWRVPLEGGLVAGYGYLQSAGAGSTFVGSTFAERVVVGPSTLEAPSDGSPVPMGVFLTKIGGDGAVAWVQNLARAGETGLVSLAVDECANPLVAFTAADGVSIAALDSAGRRTWTRRFSGLTDAKVLVAPVPGSTDVVLAGSTDVSSCADACPCYQPHPFLYRLKRDGTLADGFVAHR</sequence>
<evidence type="ECO:0000313" key="1">
    <source>
        <dbReference type="EMBL" id="AKU95750.1"/>
    </source>
</evidence>
<name>A0A0K1PQD4_9BACT</name>
<dbReference type="Proteomes" id="UP000064967">
    <property type="component" value="Chromosome"/>
</dbReference>
<accession>A0A0K1PQD4</accession>
<evidence type="ECO:0000313" key="2">
    <source>
        <dbReference type="Proteomes" id="UP000064967"/>
    </source>
</evidence>
<keyword evidence="2" id="KW-1185">Reference proteome</keyword>
<evidence type="ECO:0008006" key="3">
    <source>
        <dbReference type="Google" id="ProtNLM"/>
    </source>
</evidence>
<dbReference type="EMBL" id="CP012333">
    <property type="protein sequence ID" value="AKU95750.1"/>
    <property type="molecule type" value="Genomic_DNA"/>
</dbReference>
<dbReference type="KEGG" id="llu:AKJ09_02414"/>
<gene>
    <name evidence="1" type="ORF">AKJ09_02414</name>
</gene>
<reference evidence="1 2" key="1">
    <citation type="submission" date="2015-08" db="EMBL/GenBank/DDBJ databases">
        <authorList>
            <person name="Babu N.S."/>
            <person name="Beckwith C.J."/>
            <person name="Beseler K.G."/>
            <person name="Brison A."/>
            <person name="Carone J.V."/>
            <person name="Caskin T.P."/>
            <person name="Diamond M."/>
            <person name="Durham M.E."/>
            <person name="Foxe J.M."/>
            <person name="Go M."/>
            <person name="Henderson B.A."/>
            <person name="Jones I.B."/>
            <person name="McGettigan J.A."/>
            <person name="Micheletti S.J."/>
            <person name="Nasrallah M.E."/>
            <person name="Ortiz D."/>
            <person name="Piller C.R."/>
            <person name="Privatt S.R."/>
            <person name="Schneider S.L."/>
            <person name="Sharp S."/>
            <person name="Smith T.C."/>
            <person name="Stanton J.D."/>
            <person name="Ullery H.E."/>
            <person name="Wilson R.J."/>
            <person name="Serrano M.G."/>
            <person name="Buck G."/>
            <person name="Lee V."/>
            <person name="Wang Y."/>
            <person name="Carvalho R."/>
            <person name="Voegtly L."/>
            <person name="Shi R."/>
            <person name="Duckworth R."/>
            <person name="Johnson A."/>
            <person name="Loviza R."/>
            <person name="Walstead R."/>
            <person name="Shah Z."/>
            <person name="Kiflezghi M."/>
            <person name="Wade K."/>
            <person name="Ball S.L."/>
            <person name="Bradley K.W."/>
            <person name="Asai D.J."/>
            <person name="Bowman C.A."/>
            <person name="Russell D.A."/>
            <person name="Pope W.H."/>
            <person name="Jacobs-Sera D."/>
            <person name="Hendrix R.W."/>
            <person name="Hatfull G.F."/>
        </authorList>
    </citation>
    <scope>NUCLEOTIDE SEQUENCE [LARGE SCALE GENOMIC DNA]</scope>
    <source>
        <strain evidence="1 2">DSM 27648</strain>
    </source>
</reference>
<dbReference type="AlphaFoldDB" id="A0A0K1PQD4"/>
<protein>
    <recommendedName>
        <fullName evidence="3">Cell surface protein</fullName>
    </recommendedName>
</protein>
<proteinExistence type="predicted"/>
<dbReference type="STRING" id="1391654.AKJ09_02414"/>